<dbReference type="OrthoDB" id="2991013at2759"/>
<name>A0A9W8M9Q4_9AGAR</name>
<evidence type="ECO:0000313" key="3">
    <source>
        <dbReference type="Proteomes" id="UP001140091"/>
    </source>
</evidence>
<evidence type="ECO:0000259" key="1">
    <source>
        <dbReference type="Pfam" id="PF12937"/>
    </source>
</evidence>
<keyword evidence="3" id="KW-1185">Reference proteome</keyword>
<protein>
    <recommendedName>
        <fullName evidence="1">F-box domain-containing protein</fullName>
    </recommendedName>
</protein>
<organism evidence="2 3">
    <name type="scientific">Candolleomyces eurysporus</name>
    <dbReference type="NCBI Taxonomy" id="2828524"/>
    <lineage>
        <taxon>Eukaryota</taxon>
        <taxon>Fungi</taxon>
        <taxon>Dikarya</taxon>
        <taxon>Basidiomycota</taxon>
        <taxon>Agaricomycotina</taxon>
        <taxon>Agaricomycetes</taxon>
        <taxon>Agaricomycetidae</taxon>
        <taxon>Agaricales</taxon>
        <taxon>Agaricineae</taxon>
        <taxon>Psathyrellaceae</taxon>
        <taxon>Candolleomyces</taxon>
    </lineage>
</organism>
<dbReference type="Proteomes" id="UP001140091">
    <property type="component" value="Unassembled WGS sequence"/>
</dbReference>
<feature type="domain" description="F-box" evidence="1">
    <location>
        <begin position="38"/>
        <end position="86"/>
    </location>
</feature>
<dbReference type="Pfam" id="PF12937">
    <property type="entry name" value="F-box-like"/>
    <property type="match status" value="1"/>
</dbReference>
<evidence type="ECO:0000313" key="2">
    <source>
        <dbReference type="EMBL" id="KAJ2922491.1"/>
    </source>
</evidence>
<dbReference type="InterPro" id="IPR036047">
    <property type="entry name" value="F-box-like_dom_sf"/>
</dbReference>
<proteinExistence type="predicted"/>
<gene>
    <name evidence="2" type="ORF">H1R20_g14599</name>
</gene>
<reference evidence="2" key="1">
    <citation type="submission" date="2022-06" db="EMBL/GenBank/DDBJ databases">
        <title>Genome Sequence of Candolleomyces eurysporus.</title>
        <authorList>
            <person name="Buettner E."/>
        </authorList>
    </citation>
    <scope>NUCLEOTIDE SEQUENCE</scope>
    <source>
        <strain evidence="2">VTCC 930004</strain>
    </source>
</reference>
<accession>A0A9W8M9Q4</accession>
<dbReference type="Gene3D" id="1.20.1280.50">
    <property type="match status" value="1"/>
</dbReference>
<dbReference type="EMBL" id="JANBPK010001488">
    <property type="protein sequence ID" value="KAJ2922491.1"/>
    <property type="molecule type" value="Genomic_DNA"/>
</dbReference>
<feature type="non-terminal residue" evidence="2">
    <location>
        <position position="323"/>
    </location>
</feature>
<dbReference type="InterPro" id="IPR001810">
    <property type="entry name" value="F-box_dom"/>
</dbReference>
<dbReference type="AlphaFoldDB" id="A0A9W8M9Q4"/>
<sequence>MLNTPFPPTMDPKEKECAFWIGRRPTKLPTLPGPPPPLPPELLMEIFFYLALDTANQRRNIRSVSLVCTQWAKIAYSTKELWTAIHYTFHKAQPTPESSSAFRFTSSVDFVIGMARGLPLEINWKSDHNLECWWPPFNIALERVAKKVSNLTLDLPRMGMIHALQHERAGQERPSISSWPRLEKLKLRSSVPKNAMMDSFDATTGDMPRLVDLSLINISVIDLAPYSNTPAQMIEPMFPWRQLVRLQLSKPDLIEDIALVLVQCRALEECSFYAFSLLTNAFLKVVQFKDFVEFSDLTRLMKPIVKLAQSASLGKDDELLKVL</sequence>
<dbReference type="SUPFAM" id="SSF81383">
    <property type="entry name" value="F-box domain"/>
    <property type="match status" value="1"/>
</dbReference>
<comment type="caution">
    <text evidence="2">The sequence shown here is derived from an EMBL/GenBank/DDBJ whole genome shotgun (WGS) entry which is preliminary data.</text>
</comment>